<dbReference type="AlphaFoldDB" id="A0A0B2BYE5"/>
<gene>
    <name evidence="1" type="ORF">PK98_08645</name>
</gene>
<reference evidence="1 2" key="1">
    <citation type="submission" date="2014-11" db="EMBL/GenBank/DDBJ databases">
        <title>Draft genome sequence of Kirrobacter mercurialis.</title>
        <authorList>
            <person name="Coil D.A."/>
            <person name="Eisen J.A."/>
        </authorList>
    </citation>
    <scope>NUCLEOTIDE SEQUENCE [LARGE SCALE GENOMIC DNA]</scope>
    <source>
        <strain evidence="1 2">Coronado</strain>
    </source>
</reference>
<dbReference type="InterPro" id="IPR010287">
    <property type="entry name" value="DUF892_YciF-like"/>
</dbReference>
<accession>A0A0B2BYE5</accession>
<evidence type="ECO:0000313" key="2">
    <source>
        <dbReference type="Proteomes" id="UP000030988"/>
    </source>
</evidence>
<dbReference type="Gene3D" id="1.20.1260.10">
    <property type="match status" value="1"/>
</dbReference>
<dbReference type="InterPro" id="IPR009078">
    <property type="entry name" value="Ferritin-like_SF"/>
</dbReference>
<dbReference type="Pfam" id="PF05974">
    <property type="entry name" value="DUF892"/>
    <property type="match status" value="1"/>
</dbReference>
<keyword evidence="2" id="KW-1185">Reference proteome</keyword>
<dbReference type="STRING" id="1572751.PK98_08645"/>
<dbReference type="OrthoDB" id="7563896at2"/>
<dbReference type="InterPro" id="IPR012347">
    <property type="entry name" value="Ferritin-like"/>
</dbReference>
<dbReference type="Proteomes" id="UP000030988">
    <property type="component" value="Unassembled WGS sequence"/>
</dbReference>
<comment type="caution">
    <text evidence="1">The sequence shown here is derived from an EMBL/GenBank/DDBJ whole genome shotgun (WGS) entry which is preliminary data.</text>
</comment>
<protein>
    <submittedName>
        <fullName evidence="1">Uncharacterized protein</fullName>
    </submittedName>
</protein>
<evidence type="ECO:0000313" key="1">
    <source>
        <dbReference type="EMBL" id="KHL26474.1"/>
    </source>
</evidence>
<proteinExistence type="predicted"/>
<dbReference type="EMBL" id="JTDN01000001">
    <property type="protein sequence ID" value="KHL26474.1"/>
    <property type="molecule type" value="Genomic_DNA"/>
</dbReference>
<organism evidence="1 2">
    <name type="scientific">Croceibacterium mercuriale</name>
    <dbReference type="NCBI Taxonomy" id="1572751"/>
    <lineage>
        <taxon>Bacteria</taxon>
        <taxon>Pseudomonadati</taxon>
        <taxon>Pseudomonadota</taxon>
        <taxon>Alphaproteobacteria</taxon>
        <taxon>Sphingomonadales</taxon>
        <taxon>Erythrobacteraceae</taxon>
        <taxon>Croceibacterium</taxon>
    </lineage>
</organism>
<dbReference type="RefSeq" id="WP_039095789.1">
    <property type="nucleotide sequence ID" value="NZ_JTDN01000001.1"/>
</dbReference>
<dbReference type="SUPFAM" id="SSF47240">
    <property type="entry name" value="Ferritin-like"/>
    <property type="match status" value="1"/>
</dbReference>
<name>A0A0B2BYE5_9SPHN</name>
<sequence>MPQVDSARGLLVEALQDMADAARALAERGDGLADAVNDDALRMLIVADVRAAAREAGALIDLLTGLGAAAGGADNIWLRAILDDAGRDTETEARGRWRDVALVGALRKGKQAQRVSHETALALAEHLGDAEMAAVLRGLRDDAALMDTALAERLHALTG</sequence>